<feature type="signal peptide" evidence="2">
    <location>
        <begin position="1"/>
        <end position="22"/>
    </location>
</feature>
<sequence>MPTTSRRLRPLSLLVVTSTALALSACGGDDGGGGGTGTGSASSSAAGGDDREAITALVTDYTNAFADGDYDKACDFLTDDARQEIEKAAEQLDADGCTEALQKATDGLDDKTKETLRGLQVTSIELDGDRAVVRTKLKDSSEQTEPATVVKEDGEWRIAPTTGVQARTATVPTATVPESP</sequence>
<proteinExistence type="predicted"/>
<protein>
    <recommendedName>
        <fullName evidence="3">DUF4878 domain-containing protein</fullName>
    </recommendedName>
</protein>
<feature type="region of interest" description="Disordered" evidence="1">
    <location>
        <begin position="27"/>
        <end position="49"/>
    </location>
</feature>
<dbReference type="RefSeq" id="WP_259316165.1">
    <property type="nucleotide sequence ID" value="NZ_CP087164.1"/>
</dbReference>
<evidence type="ECO:0000256" key="1">
    <source>
        <dbReference type="SAM" id="MobiDB-lite"/>
    </source>
</evidence>
<dbReference type="Gene3D" id="3.10.450.50">
    <property type="match status" value="1"/>
</dbReference>
<dbReference type="AlphaFoldDB" id="A0A9E7C0J9"/>
<dbReference type="InterPro" id="IPR024267">
    <property type="entry name" value="DUF4878"/>
</dbReference>
<feature type="domain" description="DUF4878" evidence="3">
    <location>
        <begin position="57"/>
        <end position="159"/>
    </location>
</feature>
<keyword evidence="5" id="KW-1185">Reference proteome</keyword>
<reference evidence="4" key="1">
    <citation type="journal article" date="2022" name="Int. J. Syst. Evol. Microbiol.">
        <title>Pseudomonas aegrilactucae sp. nov. and Pseudomonas morbosilactucae sp. nov., pathogens causing bacterial rot of lettuce in Japan.</title>
        <authorList>
            <person name="Sawada H."/>
            <person name="Fujikawa T."/>
            <person name="Satou M."/>
        </authorList>
    </citation>
    <scope>NUCLEOTIDE SEQUENCE</scope>
    <source>
        <strain evidence="4">0166_1</strain>
    </source>
</reference>
<feature type="compositionally biased region" description="Gly residues" evidence="1">
    <location>
        <begin position="28"/>
        <end position="38"/>
    </location>
</feature>
<evidence type="ECO:0000256" key="2">
    <source>
        <dbReference type="SAM" id="SignalP"/>
    </source>
</evidence>
<dbReference type="EMBL" id="CP087164">
    <property type="protein sequence ID" value="UGS36495.1"/>
    <property type="molecule type" value="Genomic_DNA"/>
</dbReference>
<feature type="chain" id="PRO_5039111652" description="DUF4878 domain-containing protein" evidence="2">
    <location>
        <begin position="23"/>
        <end position="180"/>
    </location>
</feature>
<evidence type="ECO:0000313" key="4">
    <source>
        <dbReference type="EMBL" id="UGS36495.1"/>
    </source>
</evidence>
<dbReference type="PROSITE" id="PS51257">
    <property type="entry name" value="PROKAR_LIPOPROTEIN"/>
    <property type="match status" value="1"/>
</dbReference>
<gene>
    <name evidence="4" type="ORF">DSM104329_02901</name>
</gene>
<name>A0A9E7C0J9_9ACTN</name>
<dbReference type="InterPro" id="IPR032710">
    <property type="entry name" value="NTF2-like_dom_sf"/>
</dbReference>
<dbReference type="Pfam" id="PF12870">
    <property type="entry name" value="DUF4878"/>
    <property type="match status" value="1"/>
</dbReference>
<dbReference type="Proteomes" id="UP001162834">
    <property type="component" value="Chromosome"/>
</dbReference>
<evidence type="ECO:0000313" key="5">
    <source>
        <dbReference type="Proteomes" id="UP001162834"/>
    </source>
</evidence>
<accession>A0A9E7C0J9</accession>
<evidence type="ECO:0000259" key="3">
    <source>
        <dbReference type="Pfam" id="PF12870"/>
    </source>
</evidence>
<dbReference type="KEGG" id="sbae:DSM104329_02901"/>
<dbReference type="SUPFAM" id="SSF54427">
    <property type="entry name" value="NTF2-like"/>
    <property type="match status" value="1"/>
</dbReference>
<keyword evidence="2" id="KW-0732">Signal</keyword>
<organism evidence="4 5">
    <name type="scientific">Capillimicrobium parvum</name>
    <dbReference type="NCBI Taxonomy" id="2884022"/>
    <lineage>
        <taxon>Bacteria</taxon>
        <taxon>Bacillati</taxon>
        <taxon>Actinomycetota</taxon>
        <taxon>Thermoleophilia</taxon>
        <taxon>Solirubrobacterales</taxon>
        <taxon>Capillimicrobiaceae</taxon>
        <taxon>Capillimicrobium</taxon>
    </lineage>
</organism>